<dbReference type="Proteomes" id="UP000078576">
    <property type="component" value="Unassembled WGS sequence"/>
</dbReference>
<dbReference type="AlphaFoldDB" id="A0A194V8R9"/>
<dbReference type="EMBL" id="KN714749">
    <property type="protein sequence ID" value="KUI60350.1"/>
    <property type="molecule type" value="Genomic_DNA"/>
</dbReference>
<keyword evidence="1" id="KW-0472">Membrane</keyword>
<feature type="transmembrane region" description="Helical" evidence="1">
    <location>
        <begin position="55"/>
        <end position="79"/>
    </location>
</feature>
<keyword evidence="1" id="KW-1133">Transmembrane helix</keyword>
<keyword evidence="1" id="KW-0812">Transmembrane</keyword>
<gene>
    <name evidence="2" type="ORF">VP1G_11260</name>
</gene>
<protein>
    <submittedName>
        <fullName evidence="2">Uncharacterized protein</fullName>
    </submittedName>
</protein>
<accession>A0A194V8R9</accession>
<proteinExistence type="predicted"/>
<name>A0A194V8R9_CYTMA</name>
<evidence type="ECO:0000313" key="3">
    <source>
        <dbReference type="Proteomes" id="UP000078576"/>
    </source>
</evidence>
<reference evidence="3" key="1">
    <citation type="submission" date="2014-12" db="EMBL/GenBank/DDBJ databases">
        <title>Genome Sequence of Valsa Canker Pathogens Uncovers a Specific Adaption of Colonization on Woody Bark.</title>
        <authorList>
            <person name="Yin Z."/>
            <person name="Liu H."/>
            <person name="Gao X."/>
            <person name="Li Z."/>
            <person name="Song N."/>
            <person name="Ke X."/>
            <person name="Dai Q."/>
            <person name="Wu Y."/>
            <person name="Sun Y."/>
            <person name="Xu J.-R."/>
            <person name="Kang Z.K."/>
            <person name="Wang L."/>
            <person name="Huang L."/>
        </authorList>
    </citation>
    <scope>NUCLEOTIDE SEQUENCE [LARGE SCALE GENOMIC DNA]</scope>
    <source>
        <strain evidence="3">SXYL134</strain>
    </source>
</reference>
<evidence type="ECO:0000313" key="2">
    <source>
        <dbReference type="EMBL" id="KUI60350.1"/>
    </source>
</evidence>
<evidence type="ECO:0000256" key="1">
    <source>
        <dbReference type="SAM" id="Phobius"/>
    </source>
</evidence>
<keyword evidence="3" id="KW-1185">Reference proteome</keyword>
<organism evidence="2 3">
    <name type="scientific">Cytospora mali</name>
    <name type="common">Apple Valsa canker fungus</name>
    <name type="synonym">Valsa mali</name>
    <dbReference type="NCBI Taxonomy" id="578113"/>
    <lineage>
        <taxon>Eukaryota</taxon>
        <taxon>Fungi</taxon>
        <taxon>Dikarya</taxon>
        <taxon>Ascomycota</taxon>
        <taxon>Pezizomycotina</taxon>
        <taxon>Sordariomycetes</taxon>
        <taxon>Sordariomycetidae</taxon>
        <taxon>Diaporthales</taxon>
        <taxon>Cytosporaceae</taxon>
        <taxon>Cytospora</taxon>
    </lineage>
</organism>
<sequence>MNIADRGSAYWRFSGLITRNHVKINDPKPHHPATEVLCPYSVRLFTTSASADLPAVLALALALAFALPCPALALACAALRCR</sequence>